<evidence type="ECO:0000313" key="1">
    <source>
        <dbReference type="EMBL" id="MPC09190.1"/>
    </source>
</evidence>
<proteinExistence type="predicted"/>
<dbReference type="AlphaFoldDB" id="A0A5B7CIH7"/>
<name>A0A5B7CIH7_PORTR</name>
<evidence type="ECO:0000313" key="2">
    <source>
        <dbReference type="Proteomes" id="UP000324222"/>
    </source>
</evidence>
<reference evidence="1 2" key="1">
    <citation type="submission" date="2019-05" db="EMBL/GenBank/DDBJ databases">
        <title>Another draft genome of Portunus trituberculatus and its Hox gene families provides insights of decapod evolution.</title>
        <authorList>
            <person name="Jeong J.-H."/>
            <person name="Song I."/>
            <person name="Kim S."/>
            <person name="Choi T."/>
            <person name="Kim D."/>
            <person name="Ryu S."/>
            <person name="Kim W."/>
        </authorList>
    </citation>
    <scope>NUCLEOTIDE SEQUENCE [LARGE SCALE GENOMIC DNA]</scope>
    <source>
        <tissue evidence="1">Muscle</tissue>
    </source>
</reference>
<sequence length="143" mass="15959">MAVYRWLLTSPGEHSRLVLLRLALGEKLSGHAGRSRPVGMVPTLTRRGAELPPPVMPTLSRRPISAPRSRIFSNIDMSSDFWRPLSRHVSTATTTTTGACFKASHITCRINEREYKKLDLETVCHPLNKAACSLKVNENIKHS</sequence>
<gene>
    <name evidence="1" type="ORF">E2C01_001792</name>
</gene>
<comment type="caution">
    <text evidence="1">The sequence shown here is derived from an EMBL/GenBank/DDBJ whole genome shotgun (WGS) entry which is preliminary data.</text>
</comment>
<accession>A0A5B7CIH7</accession>
<dbReference type="EMBL" id="VSRR010000058">
    <property type="protein sequence ID" value="MPC09190.1"/>
    <property type="molecule type" value="Genomic_DNA"/>
</dbReference>
<keyword evidence="2" id="KW-1185">Reference proteome</keyword>
<dbReference type="Proteomes" id="UP000324222">
    <property type="component" value="Unassembled WGS sequence"/>
</dbReference>
<protein>
    <submittedName>
        <fullName evidence="1">Uncharacterized protein</fullName>
    </submittedName>
</protein>
<organism evidence="1 2">
    <name type="scientific">Portunus trituberculatus</name>
    <name type="common">Swimming crab</name>
    <name type="synonym">Neptunus trituberculatus</name>
    <dbReference type="NCBI Taxonomy" id="210409"/>
    <lineage>
        <taxon>Eukaryota</taxon>
        <taxon>Metazoa</taxon>
        <taxon>Ecdysozoa</taxon>
        <taxon>Arthropoda</taxon>
        <taxon>Crustacea</taxon>
        <taxon>Multicrustacea</taxon>
        <taxon>Malacostraca</taxon>
        <taxon>Eumalacostraca</taxon>
        <taxon>Eucarida</taxon>
        <taxon>Decapoda</taxon>
        <taxon>Pleocyemata</taxon>
        <taxon>Brachyura</taxon>
        <taxon>Eubrachyura</taxon>
        <taxon>Portunoidea</taxon>
        <taxon>Portunidae</taxon>
        <taxon>Portuninae</taxon>
        <taxon>Portunus</taxon>
    </lineage>
</organism>